<evidence type="ECO:0008006" key="4">
    <source>
        <dbReference type="Google" id="ProtNLM"/>
    </source>
</evidence>
<gene>
    <name evidence="2" type="ORF">CAMP_LOCUS8886</name>
</gene>
<accession>A0A9P1IIU4</accession>
<organism evidence="2 3">
    <name type="scientific">Caenorhabditis angaria</name>
    <dbReference type="NCBI Taxonomy" id="860376"/>
    <lineage>
        <taxon>Eukaryota</taxon>
        <taxon>Metazoa</taxon>
        <taxon>Ecdysozoa</taxon>
        <taxon>Nematoda</taxon>
        <taxon>Chromadorea</taxon>
        <taxon>Rhabditida</taxon>
        <taxon>Rhabditina</taxon>
        <taxon>Rhabditomorpha</taxon>
        <taxon>Rhabditoidea</taxon>
        <taxon>Rhabditidae</taxon>
        <taxon>Peloderinae</taxon>
        <taxon>Caenorhabditis</taxon>
    </lineage>
</organism>
<dbReference type="OrthoDB" id="5776105at2759"/>
<evidence type="ECO:0000256" key="1">
    <source>
        <dbReference type="SAM" id="SignalP"/>
    </source>
</evidence>
<proteinExistence type="predicted"/>
<dbReference type="EMBL" id="CANHGI010000003">
    <property type="protein sequence ID" value="CAI5446249.1"/>
    <property type="molecule type" value="Genomic_DNA"/>
</dbReference>
<protein>
    <recommendedName>
        <fullName evidence="4">Secreted protein</fullName>
    </recommendedName>
</protein>
<comment type="caution">
    <text evidence="2">The sequence shown here is derived from an EMBL/GenBank/DDBJ whole genome shotgun (WGS) entry which is preliminary data.</text>
</comment>
<feature type="signal peptide" evidence="1">
    <location>
        <begin position="1"/>
        <end position="19"/>
    </location>
</feature>
<keyword evidence="1" id="KW-0732">Signal</keyword>
<feature type="chain" id="PRO_5040415260" description="Secreted protein" evidence="1">
    <location>
        <begin position="20"/>
        <end position="121"/>
    </location>
</feature>
<reference evidence="2" key="1">
    <citation type="submission" date="2022-11" db="EMBL/GenBank/DDBJ databases">
        <authorList>
            <person name="Kikuchi T."/>
        </authorList>
    </citation>
    <scope>NUCLEOTIDE SEQUENCE</scope>
    <source>
        <strain evidence="2">PS1010</strain>
    </source>
</reference>
<sequence length="121" mass="13521">MRGTLFFLIFIILQVHVTSKPVVITGNDKQTINLMVWICPDATLFAMIQSALQQYRTVDDINKSVQDQVTGYKNAIWLVNTINYSRTTANTDPIPNTSSKNLCFIQAPSEQLIVFIAAVVA</sequence>
<dbReference type="AlphaFoldDB" id="A0A9P1IIU4"/>
<evidence type="ECO:0000313" key="3">
    <source>
        <dbReference type="Proteomes" id="UP001152747"/>
    </source>
</evidence>
<keyword evidence="3" id="KW-1185">Reference proteome</keyword>
<dbReference type="Proteomes" id="UP001152747">
    <property type="component" value="Unassembled WGS sequence"/>
</dbReference>
<evidence type="ECO:0000313" key="2">
    <source>
        <dbReference type="EMBL" id="CAI5446249.1"/>
    </source>
</evidence>
<name>A0A9P1IIU4_9PELO</name>